<dbReference type="Pfam" id="PF00271">
    <property type="entry name" value="Helicase_C"/>
    <property type="match status" value="1"/>
</dbReference>
<protein>
    <submittedName>
        <fullName evidence="3">DEAD/DEAH box helicase</fullName>
    </submittedName>
</protein>
<comment type="caution">
    <text evidence="3">The sequence shown here is derived from an EMBL/GenBank/DDBJ whole genome shotgun (WGS) entry which is preliminary data.</text>
</comment>
<dbReference type="PANTHER" id="PTHR47396">
    <property type="entry name" value="TYPE I RESTRICTION ENZYME ECOKI R PROTEIN"/>
    <property type="match status" value="1"/>
</dbReference>
<evidence type="ECO:0000313" key="3">
    <source>
        <dbReference type="EMBL" id="MST49392.1"/>
    </source>
</evidence>
<gene>
    <name evidence="3" type="ORF">FYJ63_03935</name>
</gene>
<dbReference type="CDD" id="cd18799">
    <property type="entry name" value="SF2_C_EcoAI-like"/>
    <property type="match status" value="1"/>
</dbReference>
<reference evidence="3 4" key="1">
    <citation type="submission" date="2019-08" db="EMBL/GenBank/DDBJ databases">
        <title>In-depth cultivation of the pig gut microbiome towards novel bacterial diversity and tailored functional studies.</title>
        <authorList>
            <person name="Wylensek D."/>
            <person name="Hitch T.C.A."/>
            <person name="Clavel T."/>
        </authorList>
    </citation>
    <scope>NUCLEOTIDE SEQUENCE [LARGE SCALE GENOMIC DNA]</scope>
    <source>
        <strain evidence="3 4">RF-GAM-744-WT-7</strain>
    </source>
</reference>
<dbReference type="PROSITE" id="PS51192">
    <property type="entry name" value="HELICASE_ATP_BIND_1"/>
    <property type="match status" value="1"/>
</dbReference>
<evidence type="ECO:0000313" key="4">
    <source>
        <dbReference type="Proteomes" id="UP000442535"/>
    </source>
</evidence>
<keyword evidence="3" id="KW-0067">ATP-binding</keyword>
<dbReference type="EMBL" id="VUMY01000005">
    <property type="protein sequence ID" value="MST49392.1"/>
    <property type="molecule type" value="Genomic_DNA"/>
</dbReference>
<keyword evidence="3" id="KW-0378">Hydrolase</keyword>
<sequence>MEHIAPGEIHIKGRKTKRGNPLKVDYILAQKVTNRPLAVVEAKDKKHSLGSGMQQAVNYAQKLDVPFAFSSNGTGFLEHDFLTGHERELSLESFPTEAELWQRYTANKGISPEIEKVITEPYNFDQFTNREPRYYQRIAIDRTIEAVAKGQNRLLLVMATGTGKTFTAFQIVWRLLKSKAVKRVLYLADRNVLIDQTIRGDFQPLGNSVVKVHRQKDERLDSSYEVYMSLYHQLAGEPGDEPFRDFAPDFFDLVIVDECHRGSAREDSQWRRILDYFHNAIHLGMTATPKETKEVSNITYFGDPIYTYSLKEGIEDGFLAPYKVIRVGLNVDLENWRPYEGQTDTEGELVEDREYNVRDFDKNLIIDERTKAVAKYVTAWLERFGADSKTIVFCVDIEHAERMRQALVNENAERVKANSRYIMRITGDDDYGKSQLDNFADPNEKYPTVVTTSKLLTTGVDIRTVKLIVLESNINSMTEFKQIIGRGTRIDEEHGKEFFTIMDFRASTRLFSDPDFDGEPVVIINLPPPGEDKIGGLEVPPNWPGDSEDEESEGSDGDWEDDNDGDGEDSGSHGPLRKVRVNGVDVRLLNKLVQYIDPKTGKLLTETVRDFSKRSIRGRFETLDSFIHAWSEAERKSAILEELENQGVFLDSVREEAGAEVANLDDFDLILHIAFDRPPLTKKERIDNVKKRGYLHKYSADCQAVLSALLDKYSDVGIGELENTRVLDNEPFTRFGSPTKIANLFGGREAYLDAVRGLERELYAA</sequence>
<feature type="region of interest" description="Disordered" evidence="1">
    <location>
        <begin position="525"/>
        <end position="577"/>
    </location>
</feature>
<dbReference type="Pfam" id="PF04851">
    <property type="entry name" value="ResIII"/>
    <property type="match status" value="1"/>
</dbReference>
<dbReference type="GO" id="GO:0005524">
    <property type="term" value="F:ATP binding"/>
    <property type="evidence" value="ECO:0007669"/>
    <property type="project" value="InterPro"/>
</dbReference>
<dbReference type="GO" id="GO:0016787">
    <property type="term" value="F:hydrolase activity"/>
    <property type="evidence" value="ECO:0007669"/>
    <property type="project" value="InterPro"/>
</dbReference>
<dbReference type="Proteomes" id="UP000442535">
    <property type="component" value="Unassembled WGS sequence"/>
</dbReference>
<feature type="domain" description="Helicase ATP-binding" evidence="2">
    <location>
        <begin position="145"/>
        <end position="307"/>
    </location>
</feature>
<dbReference type="Gene3D" id="3.90.1570.30">
    <property type="match status" value="1"/>
</dbReference>
<keyword evidence="3" id="KW-0347">Helicase</keyword>
<dbReference type="InterPro" id="IPR001650">
    <property type="entry name" value="Helicase_C-like"/>
</dbReference>
<dbReference type="InterPro" id="IPR014001">
    <property type="entry name" value="Helicase_ATP-bd"/>
</dbReference>
<dbReference type="InterPro" id="IPR013670">
    <property type="entry name" value="EcoEI_R_C_dom"/>
</dbReference>
<keyword evidence="3" id="KW-0547">Nucleotide-binding</keyword>
<dbReference type="PANTHER" id="PTHR47396:SF1">
    <property type="entry name" value="ATP-DEPENDENT HELICASE IRC3-RELATED"/>
    <property type="match status" value="1"/>
</dbReference>
<evidence type="ECO:0000256" key="1">
    <source>
        <dbReference type="SAM" id="MobiDB-lite"/>
    </source>
</evidence>
<dbReference type="SMART" id="SM00487">
    <property type="entry name" value="DEXDc"/>
    <property type="match status" value="1"/>
</dbReference>
<dbReference type="InterPro" id="IPR027417">
    <property type="entry name" value="P-loop_NTPase"/>
</dbReference>
<proteinExistence type="predicted"/>
<organism evidence="3 4">
    <name type="scientific">Mobiluncus porci</name>
    <dbReference type="NCBI Taxonomy" id="2652278"/>
    <lineage>
        <taxon>Bacteria</taxon>
        <taxon>Bacillati</taxon>
        <taxon>Actinomycetota</taxon>
        <taxon>Actinomycetes</taxon>
        <taxon>Actinomycetales</taxon>
        <taxon>Actinomycetaceae</taxon>
        <taxon>Mobiluncus</taxon>
    </lineage>
</organism>
<dbReference type="GO" id="GO:0005829">
    <property type="term" value="C:cytosol"/>
    <property type="evidence" value="ECO:0007669"/>
    <property type="project" value="TreeGrafter"/>
</dbReference>
<feature type="compositionally biased region" description="Acidic residues" evidence="1">
    <location>
        <begin position="546"/>
        <end position="569"/>
    </location>
</feature>
<dbReference type="NCBIfam" id="NF046051">
    <property type="entry name" value="restrict_EcoAI"/>
    <property type="match status" value="1"/>
</dbReference>
<dbReference type="Pfam" id="PF08463">
    <property type="entry name" value="EcoEI_R_C"/>
    <property type="match status" value="1"/>
</dbReference>
<evidence type="ECO:0000259" key="2">
    <source>
        <dbReference type="PROSITE" id="PS51192"/>
    </source>
</evidence>
<dbReference type="InterPro" id="IPR006935">
    <property type="entry name" value="Helicase/UvrB_N"/>
</dbReference>
<accession>A0A7K0K1P1</accession>
<dbReference type="AlphaFoldDB" id="A0A7K0K1P1"/>
<dbReference type="CDD" id="cd18032">
    <property type="entry name" value="DEXHc_RE_I_III_res"/>
    <property type="match status" value="1"/>
</dbReference>
<dbReference type="InterPro" id="IPR050742">
    <property type="entry name" value="Helicase_Restrict-Modif_Enz"/>
</dbReference>
<dbReference type="Gene3D" id="3.40.50.300">
    <property type="entry name" value="P-loop containing nucleotide triphosphate hydrolases"/>
    <property type="match status" value="2"/>
</dbReference>
<dbReference type="SUPFAM" id="SSF52540">
    <property type="entry name" value="P-loop containing nucleoside triphosphate hydrolases"/>
    <property type="match status" value="2"/>
</dbReference>
<dbReference type="GO" id="GO:0006304">
    <property type="term" value="P:DNA modification"/>
    <property type="evidence" value="ECO:0007669"/>
    <property type="project" value="InterPro"/>
</dbReference>
<dbReference type="GO" id="GO:0003677">
    <property type="term" value="F:DNA binding"/>
    <property type="evidence" value="ECO:0007669"/>
    <property type="project" value="InterPro"/>
</dbReference>
<keyword evidence="4" id="KW-1185">Reference proteome</keyword>
<name>A0A7K0K1P1_9ACTO</name>
<dbReference type="GO" id="GO:0004386">
    <property type="term" value="F:helicase activity"/>
    <property type="evidence" value="ECO:0007669"/>
    <property type="project" value="UniProtKB-KW"/>
</dbReference>